<dbReference type="InterPro" id="IPR013698">
    <property type="entry name" value="Squalene_epoxidase"/>
</dbReference>
<accession>A0A6A6N760</accession>
<dbReference type="Gene3D" id="3.50.50.60">
    <property type="entry name" value="FAD/NAD(P)-binding domain"/>
    <property type="match status" value="1"/>
</dbReference>
<dbReference type="PANTHER" id="PTHR10835">
    <property type="entry name" value="SQUALENE MONOOXYGENASE"/>
    <property type="match status" value="1"/>
</dbReference>
<dbReference type="AlphaFoldDB" id="A0A6A6N760"/>
<dbReference type="EC" id="1.14.14.17" evidence="4 10"/>
<evidence type="ECO:0000256" key="7">
    <source>
        <dbReference type="ARBA" id="ARBA00023002"/>
    </source>
</evidence>
<evidence type="ECO:0000313" key="12">
    <source>
        <dbReference type="EMBL" id="KAF2321237.1"/>
    </source>
</evidence>
<comment type="cofactor">
    <cofactor evidence="1 10">
        <name>FAD</name>
        <dbReference type="ChEBI" id="CHEBI:57692"/>
    </cofactor>
</comment>
<dbReference type="InterPro" id="IPR036188">
    <property type="entry name" value="FAD/NAD-bd_sf"/>
</dbReference>
<evidence type="ECO:0000256" key="6">
    <source>
        <dbReference type="ARBA" id="ARBA00022827"/>
    </source>
</evidence>
<keyword evidence="6 10" id="KW-0274">FAD</keyword>
<evidence type="ECO:0000256" key="8">
    <source>
        <dbReference type="ARBA" id="ARBA00023136"/>
    </source>
</evidence>
<evidence type="ECO:0000256" key="4">
    <source>
        <dbReference type="ARBA" id="ARBA00012312"/>
    </source>
</evidence>
<dbReference type="Pfam" id="PF08491">
    <property type="entry name" value="SE"/>
    <property type="match status" value="1"/>
</dbReference>
<dbReference type="GO" id="GO:0004506">
    <property type="term" value="F:squalene monooxygenase activity"/>
    <property type="evidence" value="ECO:0007669"/>
    <property type="project" value="UniProtKB-UniRule"/>
</dbReference>
<keyword evidence="14" id="KW-1185">Reference proteome</keyword>
<protein>
    <recommendedName>
        <fullName evidence="4 10">Squalene monooxygenase</fullName>
        <ecNumber evidence="4 10">1.14.14.17</ecNumber>
    </recommendedName>
</protein>
<keyword evidence="7 10" id="KW-0560">Oxidoreductase</keyword>
<feature type="domain" description="Squalene epoxidase" evidence="11">
    <location>
        <begin position="1"/>
        <end position="101"/>
    </location>
</feature>
<dbReference type="GO" id="GO:0016020">
    <property type="term" value="C:membrane"/>
    <property type="evidence" value="ECO:0007669"/>
    <property type="project" value="UniProtKB-SubCell"/>
</dbReference>
<comment type="similarity">
    <text evidence="3 10">Belongs to the squalene monooxygenase family.</text>
</comment>
<evidence type="ECO:0000256" key="9">
    <source>
        <dbReference type="ARBA" id="ARBA00048658"/>
    </source>
</evidence>
<keyword evidence="8" id="KW-0472">Membrane</keyword>
<comment type="catalytic activity">
    <reaction evidence="9 10">
        <text>squalene + reduced [NADPH--hemoprotein reductase] + O2 = (S)-2,3-epoxysqualene + oxidized [NADPH--hemoprotein reductase] + H2O + H(+)</text>
        <dbReference type="Rhea" id="RHEA:25282"/>
        <dbReference type="Rhea" id="RHEA-COMP:11964"/>
        <dbReference type="Rhea" id="RHEA-COMP:11965"/>
        <dbReference type="ChEBI" id="CHEBI:15377"/>
        <dbReference type="ChEBI" id="CHEBI:15378"/>
        <dbReference type="ChEBI" id="CHEBI:15379"/>
        <dbReference type="ChEBI" id="CHEBI:15440"/>
        <dbReference type="ChEBI" id="CHEBI:15441"/>
        <dbReference type="ChEBI" id="CHEBI:57618"/>
        <dbReference type="ChEBI" id="CHEBI:58210"/>
        <dbReference type="EC" id="1.14.14.17"/>
    </reaction>
</comment>
<comment type="function">
    <text evidence="10">Catalyzes the stereospecific oxidation of squalene to (S)-2,3-epoxysqualene, and is considered to be a rate-limiting enzyme in steroid biosynthesis.</text>
</comment>
<proteinExistence type="inferred from homology"/>
<dbReference type="GO" id="GO:0016126">
    <property type="term" value="P:sterol biosynthetic process"/>
    <property type="evidence" value="ECO:0007669"/>
    <property type="project" value="UniProtKB-UniRule"/>
</dbReference>
<dbReference type="SUPFAM" id="SSF51905">
    <property type="entry name" value="FAD/NAD(P)-binding domain"/>
    <property type="match status" value="1"/>
</dbReference>
<evidence type="ECO:0000256" key="5">
    <source>
        <dbReference type="ARBA" id="ARBA00022630"/>
    </source>
</evidence>
<evidence type="ECO:0000256" key="1">
    <source>
        <dbReference type="ARBA" id="ARBA00001974"/>
    </source>
</evidence>
<evidence type="ECO:0000256" key="10">
    <source>
        <dbReference type="RuleBase" id="RU367121"/>
    </source>
</evidence>
<dbReference type="InterPro" id="IPR040125">
    <property type="entry name" value="Squalene_monox"/>
</dbReference>
<comment type="pathway">
    <text evidence="2">Terpene metabolism; lanosterol biosynthesis; lanosterol from farnesyl diphosphate: step 2/3.</text>
</comment>
<evidence type="ECO:0000256" key="3">
    <source>
        <dbReference type="ARBA" id="ARBA00008802"/>
    </source>
</evidence>
<name>A0A6A6N760_HEVBR</name>
<comment type="subcellular location">
    <subcellularLocation>
        <location evidence="10">Membrane</location>
        <topology evidence="10">Multi-pass membrane protein</topology>
    </subcellularLocation>
</comment>
<gene>
    <name evidence="12" type="ORF">GH714_036101</name>
    <name evidence="13" type="ORF">GH714_036165</name>
</gene>
<evidence type="ECO:0000313" key="13">
    <source>
        <dbReference type="EMBL" id="KAF2321247.1"/>
    </source>
</evidence>
<dbReference type="Proteomes" id="UP000467840">
    <property type="component" value="Chromosome 10"/>
</dbReference>
<reference evidence="13 14" key="1">
    <citation type="journal article" date="2020" name="Mol. Plant">
        <title>The Chromosome-Based Rubber Tree Genome Provides New Insights into Spurge Genome Evolution and Rubber Biosynthesis.</title>
        <authorList>
            <person name="Liu J."/>
            <person name="Shi C."/>
            <person name="Shi C.C."/>
            <person name="Li W."/>
            <person name="Zhang Q.J."/>
            <person name="Zhang Y."/>
            <person name="Li K."/>
            <person name="Lu H.F."/>
            <person name="Shi C."/>
            <person name="Zhu S.T."/>
            <person name="Xiao Z.Y."/>
            <person name="Nan H."/>
            <person name="Yue Y."/>
            <person name="Zhu X.G."/>
            <person name="Wu Y."/>
            <person name="Hong X.N."/>
            <person name="Fan G.Y."/>
            <person name="Tong Y."/>
            <person name="Zhang D."/>
            <person name="Mao C.L."/>
            <person name="Liu Y.L."/>
            <person name="Hao S.J."/>
            <person name="Liu W.Q."/>
            <person name="Lv M.Q."/>
            <person name="Zhang H.B."/>
            <person name="Liu Y."/>
            <person name="Hu-Tang G.R."/>
            <person name="Wang J.P."/>
            <person name="Wang J.H."/>
            <person name="Sun Y.H."/>
            <person name="Ni S.B."/>
            <person name="Chen W.B."/>
            <person name="Zhang X.C."/>
            <person name="Jiao Y.N."/>
            <person name="Eichler E.E."/>
            <person name="Li G.H."/>
            <person name="Liu X."/>
            <person name="Gao L.Z."/>
        </authorList>
    </citation>
    <scope>NUCLEOTIDE SEQUENCE [LARGE SCALE GENOMIC DNA]</scope>
    <source>
        <strain evidence="14">cv. GT1</strain>
        <tissue evidence="13">Leaf</tissue>
    </source>
</reference>
<dbReference type="EMBL" id="JAAGAX010000003">
    <property type="protein sequence ID" value="KAF2321247.1"/>
    <property type="molecule type" value="Genomic_DNA"/>
</dbReference>
<comment type="caution">
    <text evidence="13">The sequence shown here is derived from an EMBL/GenBank/DDBJ whole genome shotgun (WGS) entry which is preliminary data.</text>
</comment>
<organism evidence="13 14">
    <name type="scientific">Hevea brasiliensis</name>
    <name type="common">Para rubber tree</name>
    <name type="synonym">Siphonia brasiliensis</name>
    <dbReference type="NCBI Taxonomy" id="3981"/>
    <lineage>
        <taxon>Eukaryota</taxon>
        <taxon>Viridiplantae</taxon>
        <taxon>Streptophyta</taxon>
        <taxon>Embryophyta</taxon>
        <taxon>Tracheophyta</taxon>
        <taxon>Spermatophyta</taxon>
        <taxon>Magnoliopsida</taxon>
        <taxon>eudicotyledons</taxon>
        <taxon>Gunneridae</taxon>
        <taxon>Pentapetalae</taxon>
        <taxon>rosids</taxon>
        <taxon>fabids</taxon>
        <taxon>Malpighiales</taxon>
        <taxon>Euphorbiaceae</taxon>
        <taxon>Crotonoideae</taxon>
        <taxon>Micrandreae</taxon>
        <taxon>Hevea</taxon>
    </lineage>
</organism>
<sequence length="137" mass="14623">MPAAPYPSPGALLLGDALTMRHPLTGGGMTVALSDIVVLSNDRSNAYSLCKYLESFYTLRKVFNASTGPARNEMRQACFDYLSLGGVFSNGPIACLSKFSPIEFGSPLLCFPCIWIGARLISVASGIIFPIIRAEGV</sequence>
<dbReference type="GO" id="GO:0005783">
    <property type="term" value="C:endoplasmic reticulum"/>
    <property type="evidence" value="ECO:0007669"/>
    <property type="project" value="TreeGrafter"/>
</dbReference>
<keyword evidence="5 10" id="KW-0285">Flavoprotein</keyword>
<dbReference type="EMBL" id="JAAGAX010000003">
    <property type="protein sequence ID" value="KAF2321237.1"/>
    <property type="molecule type" value="Genomic_DNA"/>
</dbReference>
<evidence type="ECO:0000256" key="2">
    <source>
        <dbReference type="ARBA" id="ARBA00005018"/>
    </source>
</evidence>
<evidence type="ECO:0000259" key="11">
    <source>
        <dbReference type="Pfam" id="PF08491"/>
    </source>
</evidence>
<dbReference type="PANTHER" id="PTHR10835:SF15">
    <property type="entry name" value="SQUALENE EPOXIDASE 2, MITOCHONDRIAL"/>
    <property type="match status" value="1"/>
</dbReference>
<dbReference type="UniPathway" id="UPA00767">
    <property type="reaction ID" value="UER00752"/>
</dbReference>
<evidence type="ECO:0000313" key="14">
    <source>
        <dbReference type="Proteomes" id="UP000467840"/>
    </source>
</evidence>
<dbReference type="GO" id="GO:0050660">
    <property type="term" value="F:flavin adenine dinucleotide binding"/>
    <property type="evidence" value="ECO:0007669"/>
    <property type="project" value="UniProtKB-UniRule"/>
</dbReference>